<dbReference type="AlphaFoldDB" id="A0A507FC60"/>
<dbReference type="Proteomes" id="UP000320333">
    <property type="component" value="Unassembled WGS sequence"/>
</dbReference>
<evidence type="ECO:0000313" key="3">
    <source>
        <dbReference type="EMBL" id="TPX73167.1"/>
    </source>
</evidence>
<proteinExistence type="predicted"/>
<dbReference type="STRING" id="246404.A0A507FC60"/>
<dbReference type="OrthoDB" id="405996at2759"/>
<dbReference type="GO" id="GO:0005783">
    <property type="term" value="C:endoplasmic reticulum"/>
    <property type="evidence" value="ECO:0007669"/>
    <property type="project" value="TreeGrafter"/>
</dbReference>
<keyword evidence="1" id="KW-1133">Transmembrane helix</keyword>
<evidence type="ECO:0000313" key="4">
    <source>
        <dbReference type="Proteomes" id="UP000320333"/>
    </source>
</evidence>
<feature type="domain" description="SAC" evidence="2">
    <location>
        <begin position="143"/>
        <end position="542"/>
    </location>
</feature>
<dbReference type="Pfam" id="PF02383">
    <property type="entry name" value="Syja_N"/>
    <property type="match status" value="1"/>
</dbReference>
<evidence type="ECO:0000256" key="1">
    <source>
        <dbReference type="SAM" id="Phobius"/>
    </source>
</evidence>
<reference evidence="3 4" key="1">
    <citation type="journal article" date="2019" name="Sci. Rep.">
        <title>Comparative genomics of chytrid fungi reveal insights into the obligate biotrophic and pathogenic lifestyle of Synchytrium endobioticum.</title>
        <authorList>
            <person name="van de Vossenberg B.T.L.H."/>
            <person name="Warris S."/>
            <person name="Nguyen H.D.T."/>
            <person name="van Gent-Pelzer M.P.E."/>
            <person name="Joly D.L."/>
            <person name="van de Geest H.C."/>
            <person name="Bonants P.J.M."/>
            <person name="Smith D.S."/>
            <person name="Levesque C.A."/>
            <person name="van der Lee T.A.J."/>
        </authorList>
    </citation>
    <scope>NUCLEOTIDE SEQUENCE [LARGE SCALE GENOMIC DNA]</scope>
    <source>
        <strain evidence="3 4">CBS 675.73</strain>
    </source>
</reference>
<organism evidence="3 4">
    <name type="scientific">Chytriomyces confervae</name>
    <dbReference type="NCBI Taxonomy" id="246404"/>
    <lineage>
        <taxon>Eukaryota</taxon>
        <taxon>Fungi</taxon>
        <taxon>Fungi incertae sedis</taxon>
        <taxon>Chytridiomycota</taxon>
        <taxon>Chytridiomycota incertae sedis</taxon>
        <taxon>Chytridiomycetes</taxon>
        <taxon>Chytridiales</taxon>
        <taxon>Chytriomycetaceae</taxon>
        <taxon>Chytriomyces</taxon>
    </lineage>
</organism>
<accession>A0A507FC60</accession>
<gene>
    <name evidence="3" type="ORF">CcCBS67573_g05566</name>
</gene>
<dbReference type="GO" id="GO:0043812">
    <property type="term" value="F:phosphatidylinositol-4-phosphate phosphatase activity"/>
    <property type="evidence" value="ECO:0007669"/>
    <property type="project" value="TreeGrafter"/>
</dbReference>
<keyword evidence="1" id="KW-0812">Transmembrane</keyword>
<sequence>MTVSSNTTETFKVVTTKSGRVVVERPVSAAENVFNVGGSTLVLTADNCVVADGKLPSLMDTESSVDAYALLGVLRLAHTSHLLVVTHRVLAATVQAHKIWRVTGAIAVPISAPYPNDLSKAKRELKEKDLAKFLLDQSLLESTLEVANSGHLYYSSSYDLTHSIQHNYFSYQVNPSDTVVDDRYFFNHHLMHPISSLASASTNVPWVYKMICGFVGGIDIPVQHDPTASPLTFTTVLVSRLSTARLGTRYVRRGLDMQGNAANSVEMEQIVFNHDFHSDAGISSFVQLRGSAPLVWSQERDLAYRPEMHLKDFKENADVWGSVEQHLKDLKRQYIGDLSVSGGRDFGQIVCVNLLDDAGFEGALTKAYQSAINRFSDEKVQYEEFPMNKWCRNMNYKNMSILVNRVHQPLVNSQVFVANGDVPFTSQTLAHGNRSRPFKVSKLQTGVTRVSCLDSLDRTNLTCSILALHMLPSQIQSLVNPEFAKPNLKPYYSPVSATQNSSEPIDEATETGLIRSHVQKSKLQLSNLWADSGDAISLLYAGTRALKSDVTRTGSRQKIRGPLDDGLNSLTRYYLNHFSDGKKQDAYDIWSGKVSGRDEIWNTFGGDENPVWTDRARSSLRPFLPETGVLGAVVPKPVRDGLEPLLQETRGFVGGVAGASVDALKGSVPVWLLRRGHATSTLKVANASRRGSQAALEGDAQAGNRAGVDKQRRVVSYAGFLASTAKIYAPKKVTNVTEFAMAMLAAMYILAVARLFRVRGSNFVDRPSLDDKALDELALD</sequence>
<dbReference type="InterPro" id="IPR002013">
    <property type="entry name" value="SAC_dom"/>
</dbReference>
<dbReference type="PANTHER" id="PTHR45662:SF2">
    <property type="entry name" value="PHOSPHATIDYLINOSITOL-3-PHOSPHATASE SAC1"/>
    <property type="match status" value="1"/>
</dbReference>
<keyword evidence="4" id="KW-1185">Reference proteome</keyword>
<dbReference type="EMBL" id="QEAP01000204">
    <property type="protein sequence ID" value="TPX73167.1"/>
    <property type="molecule type" value="Genomic_DNA"/>
</dbReference>
<dbReference type="PROSITE" id="PS50275">
    <property type="entry name" value="SAC"/>
    <property type="match status" value="1"/>
</dbReference>
<keyword evidence="1" id="KW-0472">Membrane</keyword>
<evidence type="ECO:0000259" key="2">
    <source>
        <dbReference type="PROSITE" id="PS50275"/>
    </source>
</evidence>
<name>A0A507FC60_9FUNG</name>
<feature type="transmembrane region" description="Helical" evidence="1">
    <location>
        <begin position="739"/>
        <end position="756"/>
    </location>
</feature>
<dbReference type="GO" id="GO:0046856">
    <property type="term" value="P:phosphatidylinositol dephosphorylation"/>
    <property type="evidence" value="ECO:0007669"/>
    <property type="project" value="TreeGrafter"/>
</dbReference>
<comment type="caution">
    <text evidence="3">The sequence shown here is derived from an EMBL/GenBank/DDBJ whole genome shotgun (WGS) entry which is preliminary data.</text>
</comment>
<protein>
    <recommendedName>
        <fullName evidence="2">SAC domain-containing protein</fullName>
    </recommendedName>
</protein>
<dbReference type="PANTHER" id="PTHR45662">
    <property type="entry name" value="PHOSPHATIDYLINOSITIDE PHOSPHATASE SAC1"/>
    <property type="match status" value="1"/>
</dbReference>